<dbReference type="Pfam" id="PF03466">
    <property type="entry name" value="LysR_substrate"/>
    <property type="match status" value="1"/>
</dbReference>
<keyword evidence="7" id="KW-1185">Reference proteome</keyword>
<proteinExistence type="inferred from homology"/>
<dbReference type="SUPFAM" id="SSF46785">
    <property type="entry name" value="Winged helix' DNA-binding domain"/>
    <property type="match status" value="1"/>
</dbReference>
<evidence type="ECO:0000313" key="7">
    <source>
        <dbReference type="Proteomes" id="UP001138540"/>
    </source>
</evidence>
<dbReference type="Pfam" id="PF00126">
    <property type="entry name" value="HTH_1"/>
    <property type="match status" value="1"/>
</dbReference>
<keyword evidence="3 6" id="KW-0238">DNA-binding</keyword>
<evidence type="ECO:0000259" key="5">
    <source>
        <dbReference type="PROSITE" id="PS50931"/>
    </source>
</evidence>
<keyword evidence="2" id="KW-0805">Transcription regulation</keyword>
<dbReference type="InterPro" id="IPR000847">
    <property type="entry name" value="LysR_HTH_N"/>
</dbReference>
<keyword evidence="4" id="KW-0804">Transcription</keyword>
<evidence type="ECO:0000256" key="1">
    <source>
        <dbReference type="ARBA" id="ARBA00009437"/>
    </source>
</evidence>
<comment type="similarity">
    <text evidence="1">Belongs to the LysR transcriptional regulatory family.</text>
</comment>
<evidence type="ECO:0000256" key="2">
    <source>
        <dbReference type="ARBA" id="ARBA00023015"/>
    </source>
</evidence>
<dbReference type="InterPro" id="IPR058163">
    <property type="entry name" value="LysR-type_TF_proteobact-type"/>
</dbReference>
<organism evidence="6 7">
    <name type="scientific">Sphingobium lignivorans</name>
    <dbReference type="NCBI Taxonomy" id="2735886"/>
    <lineage>
        <taxon>Bacteria</taxon>
        <taxon>Pseudomonadati</taxon>
        <taxon>Pseudomonadota</taxon>
        <taxon>Alphaproteobacteria</taxon>
        <taxon>Sphingomonadales</taxon>
        <taxon>Sphingomonadaceae</taxon>
        <taxon>Sphingobium</taxon>
    </lineage>
</organism>
<evidence type="ECO:0000256" key="3">
    <source>
        <dbReference type="ARBA" id="ARBA00023125"/>
    </source>
</evidence>
<dbReference type="InterPro" id="IPR036388">
    <property type="entry name" value="WH-like_DNA-bd_sf"/>
</dbReference>
<accession>A0ABR6NHU0</accession>
<gene>
    <name evidence="6" type="ORF">HNP60_002823</name>
</gene>
<dbReference type="PROSITE" id="PS50931">
    <property type="entry name" value="HTH_LYSR"/>
    <property type="match status" value="1"/>
</dbReference>
<dbReference type="Proteomes" id="UP001138540">
    <property type="component" value="Unassembled WGS sequence"/>
</dbReference>
<reference evidence="6 7" key="1">
    <citation type="submission" date="2020-08" db="EMBL/GenBank/DDBJ databases">
        <title>Exploring microbial biodiversity for novel pathways involved in the catabolism of aromatic compounds derived from lignin.</title>
        <authorList>
            <person name="Elkins J."/>
        </authorList>
    </citation>
    <scope>NUCLEOTIDE SEQUENCE [LARGE SCALE GENOMIC DNA]</scope>
    <source>
        <strain evidence="6 7">B1D3A</strain>
    </source>
</reference>
<dbReference type="GO" id="GO:0003677">
    <property type="term" value="F:DNA binding"/>
    <property type="evidence" value="ECO:0007669"/>
    <property type="project" value="UniProtKB-KW"/>
</dbReference>
<dbReference type="InterPro" id="IPR036390">
    <property type="entry name" value="WH_DNA-bd_sf"/>
</dbReference>
<dbReference type="SUPFAM" id="SSF53850">
    <property type="entry name" value="Periplasmic binding protein-like II"/>
    <property type="match status" value="1"/>
</dbReference>
<feature type="domain" description="HTH lysR-type" evidence="5">
    <location>
        <begin position="4"/>
        <end position="61"/>
    </location>
</feature>
<protein>
    <submittedName>
        <fullName evidence="6">DNA-binding transcriptional LysR family regulator</fullName>
    </submittedName>
</protein>
<dbReference type="PANTHER" id="PTHR30537">
    <property type="entry name" value="HTH-TYPE TRANSCRIPTIONAL REGULATOR"/>
    <property type="match status" value="1"/>
</dbReference>
<dbReference type="PANTHER" id="PTHR30537:SF3">
    <property type="entry name" value="TRANSCRIPTIONAL REGULATORY PROTEIN"/>
    <property type="match status" value="1"/>
</dbReference>
<sequence>MRPFDWDDLRYFLSVARSGTVSQAARRLGVDHATVIRRVDALERAMGVKLFERSPRGYYLTQGGERLLPSAELIQQEARKIGREQISSSRGVGGVVRISTLEGFGNFFLSSRLPKFAAEYPNLTIELLTLQQIVALSRREADLAISLQPPETGRFYREKLTDYWLFVYGSQEYLEASPPIRKPADLRDHVFCGYIDDLVFLRGLDYLDEVGKGIRARLQSSSLHAQTEAARAGYGLCVLPAFIGSRTPGLVPVLKEEIRLQRSYWMVASADVAPSPRVQAVRRFIRAQAEAERGLFLGE</sequence>
<dbReference type="Gene3D" id="3.40.190.290">
    <property type="match status" value="1"/>
</dbReference>
<dbReference type="InterPro" id="IPR005119">
    <property type="entry name" value="LysR_subst-bd"/>
</dbReference>
<comment type="caution">
    <text evidence="6">The sequence shown here is derived from an EMBL/GenBank/DDBJ whole genome shotgun (WGS) entry which is preliminary data.</text>
</comment>
<dbReference type="EMBL" id="JACHKA010000001">
    <property type="protein sequence ID" value="MBB5986849.1"/>
    <property type="molecule type" value="Genomic_DNA"/>
</dbReference>
<evidence type="ECO:0000313" key="6">
    <source>
        <dbReference type="EMBL" id="MBB5986849.1"/>
    </source>
</evidence>
<dbReference type="Gene3D" id="1.10.10.10">
    <property type="entry name" value="Winged helix-like DNA-binding domain superfamily/Winged helix DNA-binding domain"/>
    <property type="match status" value="1"/>
</dbReference>
<name>A0ABR6NHU0_9SPHN</name>
<dbReference type="RefSeq" id="WP_184154831.1">
    <property type="nucleotide sequence ID" value="NZ_JACHKA010000001.1"/>
</dbReference>
<evidence type="ECO:0000256" key="4">
    <source>
        <dbReference type="ARBA" id="ARBA00023163"/>
    </source>
</evidence>